<feature type="transmembrane region" description="Helical" evidence="2">
    <location>
        <begin position="111"/>
        <end position="131"/>
    </location>
</feature>
<evidence type="ECO:0000256" key="1">
    <source>
        <dbReference type="SAM" id="MobiDB-lite"/>
    </source>
</evidence>
<feature type="region of interest" description="Disordered" evidence="1">
    <location>
        <begin position="31"/>
        <end position="54"/>
    </location>
</feature>
<sequence>MPPLRKNVAWPKESNTSLSYSGSAPAYELLPHTHGQPSTSDATRSQTIDSRTEKHVWPREARKLQRWSTTTALVDLVCLLMPAPFFALVYICATRDGKLVHKEDLERIQEGIIISATAFPLIFSAVVGRMTKRITSWRLERGSSLRSLELLNGSTTLINSISTYLSLHPFNLLGASLVLLWAVSPLGGQSPLQVLRTRRVTGTFANTMSYLNMSSPGHAYFGGTSSTVTGKPFVEAVYYASLLAPANVKSSGMDAWGNVKIPFLPTVSSLSNHTGWVDLTNEAVNYSSLAGVPIMGLEKSGNVSFVIPSTYFVLERSSKPSVKTIRPYPPVDPTANLTGYRLNGQGFSSSYRPDYIDVDPILLQTKYKNVSVLELGGMSGKMSFNANNMNMTAYFQLNQVYIEAEVVCSVGQSRVSSSSTYDHSCSVRAMRRRENIPEIAYNWQQWLGFSWTNMISYFSQTTMNPNYSIPEAYIRNPDSPLAANLSDPSTALVDWDTLTLRLSQLFNTYAFGSLDPTAIIQSSSSKFSNETGAHGAYFNNLPVYTVNWVWLSIFSAATSILTLCALTLTTLHFFTLNPDILGYVSTATMYSSHLPVPPGGSTLNGEERARLLKDMAIRLGDVQQYDLVTGQLSFGTISSAARPHLGRLYS</sequence>
<dbReference type="Proteomes" id="UP000541154">
    <property type="component" value="Unassembled WGS sequence"/>
</dbReference>
<comment type="caution">
    <text evidence="3">The sequence shown here is derived from an EMBL/GenBank/DDBJ whole genome shotgun (WGS) entry which is preliminary data.</text>
</comment>
<proteinExistence type="predicted"/>
<organism evidence="3 4">
    <name type="scientific">Petromyces alliaceus</name>
    <name type="common">Aspergillus alliaceus</name>
    <dbReference type="NCBI Taxonomy" id="209559"/>
    <lineage>
        <taxon>Eukaryota</taxon>
        <taxon>Fungi</taxon>
        <taxon>Dikarya</taxon>
        <taxon>Ascomycota</taxon>
        <taxon>Pezizomycotina</taxon>
        <taxon>Eurotiomycetes</taxon>
        <taxon>Eurotiomycetidae</taxon>
        <taxon>Eurotiales</taxon>
        <taxon>Aspergillaceae</taxon>
        <taxon>Aspergillus</taxon>
        <taxon>Aspergillus subgen. Circumdati</taxon>
    </lineage>
</organism>
<feature type="transmembrane region" description="Helical" evidence="2">
    <location>
        <begin position="548"/>
        <end position="574"/>
    </location>
</feature>
<feature type="compositionally biased region" description="Polar residues" evidence="1">
    <location>
        <begin position="35"/>
        <end position="49"/>
    </location>
</feature>
<evidence type="ECO:0000313" key="4">
    <source>
        <dbReference type="Proteomes" id="UP000541154"/>
    </source>
</evidence>
<name>A0A8H6A4M4_PETAA</name>
<keyword evidence="2" id="KW-0472">Membrane</keyword>
<keyword evidence="4" id="KW-1185">Reference proteome</keyword>
<accession>A0A8H6A4M4</accession>
<protein>
    <submittedName>
        <fullName evidence="3">Uncharacterized protein</fullName>
    </submittedName>
</protein>
<reference evidence="3 4" key="1">
    <citation type="submission" date="2019-04" db="EMBL/GenBank/DDBJ databases">
        <title>Aspergillus burnettii sp. nov., novel species from soil in southeast Queensland.</title>
        <authorList>
            <person name="Gilchrist C.L.M."/>
            <person name="Pitt J.I."/>
            <person name="Lange L."/>
            <person name="Lacey H.J."/>
            <person name="Vuong D."/>
            <person name="Midgley D.J."/>
            <person name="Greenfield P."/>
            <person name="Bradbury M."/>
            <person name="Lacey E."/>
            <person name="Busk P.K."/>
            <person name="Pilgaard B."/>
            <person name="Chooi Y.H."/>
            <person name="Piggott A.M."/>
        </authorList>
    </citation>
    <scope>NUCLEOTIDE SEQUENCE [LARGE SCALE GENOMIC DNA]</scope>
    <source>
        <strain evidence="3 4">FRR 5400</strain>
    </source>
</reference>
<feature type="transmembrane region" description="Helical" evidence="2">
    <location>
        <begin position="72"/>
        <end position="91"/>
    </location>
</feature>
<dbReference type="EMBL" id="SPNV01000152">
    <property type="protein sequence ID" value="KAF5859805.1"/>
    <property type="molecule type" value="Genomic_DNA"/>
</dbReference>
<gene>
    <name evidence="3" type="ORF">ETB97_002414</name>
</gene>
<dbReference type="AlphaFoldDB" id="A0A8H6A4M4"/>
<keyword evidence="2" id="KW-0812">Transmembrane</keyword>
<keyword evidence="2" id="KW-1133">Transmembrane helix</keyword>
<evidence type="ECO:0000313" key="3">
    <source>
        <dbReference type="EMBL" id="KAF5859805.1"/>
    </source>
</evidence>
<evidence type="ECO:0000256" key="2">
    <source>
        <dbReference type="SAM" id="Phobius"/>
    </source>
</evidence>